<sequence>MRINVLKRIFSKEVESVVKVLVLPDNEIVEISKEKIRVKDIIEHIGETNPDYVTVLVNDSLVKDVETEVSSSDRIVVIKQPTGG</sequence>
<dbReference type="AlphaFoldDB" id="A0A7C4JMJ0"/>
<dbReference type="InterPro" id="IPR016155">
    <property type="entry name" value="Mopterin_synth/thiamin_S_b"/>
</dbReference>
<dbReference type="EMBL" id="DTBE01000040">
    <property type="protein sequence ID" value="HGQ59352.1"/>
    <property type="molecule type" value="Genomic_DNA"/>
</dbReference>
<organism evidence="2">
    <name type="scientific">Staphylothermus marinus</name>
    <dbReference type="NCBI Taxonomy" id="2280"/>
    <lineage>
        <taxon>Archaea</taxon>
        <taxon>Thermoproteota</taxon>
        <taxon>Thermoprotei</taxon>
        <taxon>Desulfurococcales</taxon>
        <taxon>Desulfurococcaceae</taxon>
        <taxon>Staphylothermus</taxon>
    </lineage>
</organism>
<evidence type="ECO:0000313" key="2">
    <source>
        <dbReference type="EMBL" id="HGQ74277.1"/>
    </source>
</evidence>
<accession>A0A7C4JMJ0</accession>
<comment type="caution">
    <text evidence="2">The sequence shown here is derived from an EMBL/GenBank/DDBJ whole genome shotgun (WGS) entry which is preliminary data.</text>
</comment>
<evidence type="ECO:0000313" key="1">
    <source>
        <dbReference type="EMBL" id="HGQ59352.1"/>
    </source>
</evidence>
<evidence type="ECO:0008006" key="3">
    <source>
        <dbReference type="Google" id="ProtNLM"/>
    </source>
</evidence>
<dbReference type="Pfam" id="PF02597">
    <property type="entry name" value="ThiS"/>
    <property type="match status" value="1"/>
</dbReference>
<proteinExistence type="predicted"/>
<dbReference type="InterPro" id="IPR003749">
    <property type="entry name" value="ThiS/MoaD-like"/>
</dbReference>
<dbReference type="SUPFAM" id="SSF54285">
    <property type="entry name" value="MoaD/ThiS"/>
    <property type="match status" value="1"/>
</dbReference>
<dbReference type="EMBL" id="DTBP01000030">
    <property type="protein sequence ID" value="HGQ74277.1"/>
    <property type="molecule type" value="Genomic_DNA"/>
</dbReference>
<protein>
    <recommendedName>
        <fullName evidence="3">MoaD/ThiS family protein</fullName>
    </recommendedName>
</protein>
<reference evidence="2" key="1">
    <citation type="journal article" date="2020" name="mSystems">
        <title>Genome- and Community-Level Interaction Insights into Carbon Utilization and Element Cycling Functions of Hydrothermarchaeota in Hydrothermal Sediment.</title>
        <authorList>
            <person name="Zhou Z."/>
            <person name="Liu Y."/>
            <person name="Xu W."/>
            <person name="Pan J."/>
            <person name="Luo Z.H."/>
            <person name="Li M."/>
        </authorList>
    </citation>
    <scope>NUCLEOTIDE SEQUENCE [LARGE SCALE GENOMIC DNA]</scope>
    <source>
        <strain evidence="1">SpSt-638</strain>
        <strain evidence="2">SpSt-648</strain>
    </source>
</reference>
<name>A0A7C4JMJ0_STAMA</name>
<gene>
    <name evidence="1" type="ORF">ENU09_01310</name>
    <name evidence="2" type="ORF">ENU20_04300</name>
</gene>